<evidence type="ECO:0000256" key="1">
    <source>
        <dbReference type="ARBA" id="ARBA00007074"/>
    </source>
</evidence>
<dbReference type="RefSeq" id="WP_091687161.1">
    <property type="nucleotide sequence ID" value="NZ_BAABFM010000028.1"/>
</dbReference>
<dbReference type="InterPro" id="IPR038765">
    <property type="entry name" value="Papain-like_cys_pep_sf"/>
</dbReference>
<dbReference type="GO" id="GO:0006508">
    <property type="term" value="P:proteolysis"/>
    <property type="evidence" value="ECO:0007669"/>
    <property type="project" value="UniProtKB-KW"/>
</dbReference>
<evidence type="ECO:0000256" key="2">
    <source>
        <dbReference type="ARBA" id="ARBA00022670"/>
    </source>
</evidence>
<keyword evidence="2" id="KW-0645">Protease</keyword>
<dbReference type="OrthoDB" id="9808890at2"/>
<evidence type="ECO:0000259" key="5">
    <source>
        <dbReference type="PROSITE" id="PS51935"/>
    </source>
</evidence>
<dbReference type="EMBL" id="FOWD01000020">
    <property type="protein sequence ID" value="SFO36917.1"/>
    <property type="molecule type" value="Genomic_DNA"/>
</dbReference>
<name>A0A1I5GLS9_9FIRM</name>
<comment type="similarity">
    <text evidence="1">Belongs to the peptidase C40 family.</text>
</comment>
<dbReference type="SUPFAM" id="SSF54001">
    <property type="entry name" value="Cysteine proteinases"/>
    <property type="match status" value="1"/>
</dbReference>
<dbReference type="PROSITE" id="PS51935">
    <property type="entry name" value="NLPC_P60"/>
    <property type="match status" value="1"/>
</dbReference>
<protein>
    <submittedName>
        <fullName evidence="6">NlpC/P60 family protein</fullName>
    </submittedName>
</protein>
<dbReference type="Gene3D" id="3.90.1720.10">
    <property type="entry name" value="endopeptidase domain like (from Nostoc punctiforme)"/>
    <property type="match status" value="1"/>
</dbReference>
<dbReference type="InterPro" id="IPR051202">
    <property type="entry name" value="Peptidase_C40"/>
</dbReference>
<organism evidence="6 7">
    <name type="scientific">Anaerocolumna aminovalerica</name>
    <dbReference type="NCBI Taxonomy" id="1527"/>
    <lineage>
        <taxon>Bacteria</taxon>
        <taxon>Bacillati</taxon>
        <taxon>Bacillota</taxon>
        <taxon>Clostridia</taxon>
        <taxon>Lachnospirales</taxon>
        <taxon>Lachnospiraceae</taxon>
        <taxon>Anaerocolumna</taxon>
    </lineage>
</organism>
<dbReference type="GO" id="GO:0008234">
    <property type="term" value="F:cysteine-type peptidase activity"/>
    <property type="evidence" value="ECO:0007669"/>
    <property type="project" value="UniProtKB-KW"/>
</dbReference>
<dbReference type="Proteomes" id="UP000198806">
    <property type="component" value="Unassembled WGS sequence"/>
</dbReference>
<evidence type="ECO:0000313" key="7">
    <source>
        <dbReference type="Proteomes" id="UP000198806"/>
    </source>
</evidence>
<dbReference type="STRING" id="1527.SAMN04489757_12068"/>
<proteinExistence type="inferred from homology"/>
<keyword evidence="7" id="KW-1185">Reference proteome</keyword>
<evidence type="ECO:0000256" key="4">
    <source>
        <dbReference type="ARBA" id="ARBA00022807"/>
    </source>
</evidence>
<dbReference type="Gene3D" id="2.30.30.40">
    <property type="entry name" value="SH3 Domains"/>
    <property type="match status" value="2"/>
</dbReference>
<sequence length="272" mass="30873">MNALVNCTILSLMKETTKNSELQDEDFYGYKVEVLSQPSTCWYEIRTRYNYVGFVQASDLLLEEERIYSWDKAYKMIVIQSYADVLSMPKYQGHHMISLTRGALLSVIAGADENGWVKVGLCDGREGYIKEKFLGEYITTWDPSEEEWIRYQVVNTALSYLGTQYRWGGKSPLGIDCSGLCSVAYMLNGVIIYRDAKIMEGFPVHEIAYEDMKPGDLLFFPGHVAMYIGNDKYVHSTGKNGSDGVVINSLNPYDEDYRDDLAKSIYAVGSIF</sequence>
<dbReference type="InterPro" id="IPR000064">
    <property type="entry name" value="NLP_P60_dom"/>
</dbReference>
<keyword evidence="3" id="KW-0378">Hydrolase</keyword>
<evidence type="ECO:0000313" key="6">
    <source>
        <dbReference type="EMBL" id="SFO36917.1"/>
    </source>
</evidence>
<dbReference type="PANTHER" id="PTHR47053:SF1">
    <property type="entry name" value="MUREIN DD-ENDOPEPTIDASE MEPH-RELATED"/>
    <property type="match status" value="1"/>
</dbReference>
<feature type="domain" description="NlpC/P60" evidence="5">
    <location>
        <begin position="147"/>
        <end position="269"/>
    </location>
</feature>
<accession>A0A1I5GLS9</accession>
<evidence type="ECO:0000256" key="3">
    <source>
        <dbReference type="ARBA" id="ARBA00022801"/>
    </source>
</evidence>
<dbReference type="Pfam" id="PF00877">
    <property type="entry name" value="NLPC_P60"/>
    <property type="match status" value="1"/>
</dbReference>
<keyword evidence="4" id="KW-0788">Thiol protease</keyword>
<dbReference type="AlphaFoldDB" id="A0A1I5GLS9"/>
<dbReference type="PANTHER" id="PTHR47053">
    <property type="entry name" value="MUREIN DD-ENDOPEPTIDASE MEPH-RELATED"/>
    <property type="match status" value="1"/>
</dbReference>
<reference evidence="6 7" key="1">
    <citation type="submission" date="2016-10" db="EMBL/GenBank/DDBJ databases">
        <authorList>
            <person name="de Groot N.N."/>
        </authorList>
    </citation>
    <scope>NUCLEOTIDE SEQUENCE [LARGE SCALE GENOMIC DNA]</scope>
    <source>
        <strain evidence="6 7">DSM 1283</strain>
    </source>
</reference>
<gene>
    <name evidence="6" type="ORF">SAMN04489757_12068</name>
</gene>